<dbReference type="PANTHER" id="PTHR33667">
    <property type="entry name" value="SI:DKEY-57N24.6"/>
    <property type="match status" value="1"/>
</dbReference>
<proteinExistence type="predicted"/>
<dbReference type="Proteomes" id="UP000054937">
    <property type="component" value="Unassembled WGS sequence"/>
</dbReference>
<evidence type="ECO:0000256" key="1">
    <source>
        <dbReference type="SAM" id="MobiDB-lite"/>
    </source>
</evidence>
<feature type="compositionally biased region" description="Basic and acidic residues" evidence="1">
    <location>
        <begin position="165"/>
        <end position="182"/>
    </location>
</feature>
<feature type="region of interest" description="Disordered" evidence="1">
    <location>
        <begin position="142"/>
        <end position="194"/>
    </location>
</feature>
<organism evidence="2 3">
    <name type="scientific">Pseudocohnilembus persalinus</name>
    <name type="common">Ciliate</name>
    <dbReference type="NCBI Taxonomy" id="266149"/>
    <lineage>
        <taxon>Eukaryota</taxon>
        <taxon>Sar</taxon>
        <taxon>Alveolata</taxon>
        <taxon>Ciliophora</taxon>
        <taxon>Intramacronucleata</taxon>
        <taxon>Oligohymenophorea</taxon>
        <taxon>Scuticociliatia</taxon>
        <taxon>Philasterida</taxon>
        <taxon>Pseudocohnilembidae</taxon>
        <taxon>Pseudocohnilembus</taxon>
    </lineage>
</organism>
<dbReference type="OrthoDB" id="312583at2759"/>
<dbReference type="PANTHER" id="PTHR33667:SF7">
    <property type="entry name" value="RIKEN CDNA 1810020O05 GENE"/>
    <property type="match status" value="1"/>
</dbReference>
<keyword evidence="3" id="KW-1185">Reference proteome</keyword>
<reference evidence="2 3" key="1">
    <citation type="journal article" date="2015" name="Sci. Rep.">
        <title>Genome of the facultative scuticociliatosis pathogen Pseudocohnilembus persalinus provides insight into its virulence through horizontal gene transfer.</title>
        <authorList>
            <person name="Xiong J."/>
            <person name="Wang G."/>
            <person name="Cheng J."/>
            <person name="Tian M."/>
            <person name="Pan X."/>
            <person name="Warren A."/>
            <person name="Jiang C."/>
            <person name="Yuan D."/>
            <person name="Miao W."/>
        </authorList>
    </citation>
    <scope>NUCLEOTIDE SEQUENCE [LARGE SCALE GENOMIC DNA]</scope>
    <source>
        <strain evidence="2">36N120E</strain>
    </source>
</reference>
<accession>A0A0V0QAS3</accession>
<dbReference type="OMA" id="ILMEYNS"/>
<dbReference type="InParanoid" id="A0A0V0QAS3"/>
<name>A0A0V0QAS3_PSEPJ</name>
<protein>
    <submittedName>
        <fullName evidence="2">Uncharacterized protein</fullName>
    </submittedName>
</protein>
<evidence type="ECO:0000313" key="2">
    <source>
        <dbReference type="EMBL" id="KRW99341.1"/>
    </source>
</evidence>
<dbReference type="AlphaFoldDB" id="A0A0V0QAS3"/>
<feature type="compositionally biased region" description="Basic and acidic residues" evidence="1">
    <location>
        <begin position="142"/>
        <end position="155"/>
    </location>
</feature>
<dbReference type="EMBL" id="LDAU01000214">
    <property type="protein sequence ID" value="KRW99341.1"/>
    <property type="molecule type" value="Genomic_DNA"/>
</dbReference>
<comment type="caution">
    <text evidence="2">The sequence shown here is derived from an EMBL/GenBank/DDBJ whole genome shotgun (WGS) entry which is preliminary data.</text>
</comment>
<sequence>MPPKKKDNKQQKKQDTIDNLGLPINYVDFQFSIEIKQKDLENLFIIYYFPDSQGNVQRIDTSLIEQFQEAPDLGGKQHSQKIKWNFKHTFLAGLYDQEQLIEWLKTQQIQIQIHNSDQKLEKNIKQIQEIFDVGSVIQEEKEREMEKLQEQDAKKNSNKKQQQAPKKENTKKETKKTGKPVDTKNIQPIPKIQDKEYEKIQGNYGISNFMLTDLLQSSKQKDFKILAPLLPVNQKEQNENAILDLNTTAKKNETSPTPFLNYFDQDSFVVIGVKLDYHLNSFDKNNLAQMEQNLNLNQSIINPPQKAIYERIIILMEYNSPDQIKNLQDEFYLINKTAFNLQNDQNAQLAIRTKKLSKEEINNNQLNYLSGFVIFDKQFRLYILEGLGDKAVQQLYDKIVPKLPNSQKYSVFRNKDIRFQTRIYAREFNIEIKRFKFINNLSEIILQPQLYVREGLPESIRTTLRQIQEIRKAKNIHSIQEFSLFPQVQGLIQIERRFCTFSFNAIDLYGSKQKDNIHTGIKANLKIKKNASTLEKAPISLITSTEEEWENHQKSQQQKINKNKQISVTQSLPIIQHLKSTLKLKKPEPYTIHMKGRYEFSENNGNQIHLYGSQKLNYKMVQMEELRQKIRNDKNNHYTYSLEYLSGSIDPYDYNQVLINEKQQSKLKAEQKGRFNSIGKKSFQERRQPYNQLPDSMKEWNKEILLPKEQKQSKKDYGNIDEYKKKPRFFASVPSINFFSVPEDLLEGQPQKQALFLPKSKLKQMQQKISQRTPNPPVSIYLNEKTGDKILNSELFARKVDPQKLTSSYNFDVFTTNSQKNSMVTKPYTNKQLSIFQ</sequence>
<evidence type="ECO:0000313" key="3">
    <source>
        <dbReference type="Proteomes" id="UP000054937"/>
    </source>
</evidence>
<gene>
    <name evidence="2" type="ORF">PPERSA_02453</name>
</gene>